<dbReference type="eggNOG" id="ENOG502QWST">
    <property type="taxonomic scope" value="Eukaryota"/>
</dbReference>
<dbReference type="Proteomes" id="UP000009046">
    <property type="component" value="Unassembled WGS sequence"/>
</dbReference>
<keyword evidence="4" id="KW-0282">Flagellum</keyword>
<organism>
    <name type="scientific">Pediculus humanus subsp. corporis</name>
    <name type="common">Body louse</name>
    <dbReference type="NCBI Taxonomy" id="121224"/>
    <lineage>
        <taxon>Eukaryota</taxon>
        <taxon>Metazoa</taxon>
        <taxon>Ecdysozoa</taxon>
        <taxon>Arthropoda</taxon>
        <taxon>Hexapoda</taxon>
        <taxon>Insecta</taxon>
        <taxon>Pterygota</taxon>
        <taxon>Neoptera</taxon>
        <taxon>Paraneoptera</taxon>
        <taxon>Psocodea</taxon>
        <taxon>Troctomorpha</taxon>
        <taxon>Phthiraptera</taxon>
        <taxon>Anoplura</taxon>
        <taxon>Pediculidae</taxon>
        <taxon>Pediculus</taxon>
    </lineage>
</organism>
<evidence type="ECO:0000313" key="12">
    <source>
        <dbReference type="EnsemblMetazoa" id="PHUM432550-PA"/>
    </source>
</evidence>
<proteinExistence type="inferred from homology"/>
<dbReference type="Pfam" id="PF05914">
    <property type="entry name" value="RIB43A"/>
    <property type="match status" value="1"/>
</dbReference>
<reference evidence="11" key="1">
    <citation type="submission" date="2007-04" db="EMBL/GenBank/DDBJ databases">
        <title>Annotation of Pediculus humanus corporis strain USDA.</title>
        <authorList>
            <person name="Kirkness E."/>
            <person name="Hannick L."/>
            <person name="Hass B."/>
            <person name="Bruggner R."/>
            <person name="Lawson D."/>
            <person name="Bidwell S."/>
            <person name="Joardar V."/>
            <person name="Caler E."/>
            <person name="Walenz B."/>
            <person name="Inman J."/>
            <person name="Schobel S."/>
            <person name="Galinsky K."/>
            <person name="Amedeo P."/>
            <person name="Strausberg R."/>
        </authorList>
    </citation>
    <scope>NUCLEOTIDE SEQUENCE</scope>
    <source>
        <strain evidence="11">USDA</strain>
    </source>
</reference>
<comment type="subcellular location">
    <subcellularLocation>
        <location evidence="1">Cytoplasm</location>
        <location evidence="1">Cytoskeleton</location>
        <location evidence="1">Flagellum axoneme</location>
    </subcellularLocation>
</comment>
<dbReference type="STRING" id="121224.E0VTG9"/>
<reference evidence="12" key="3">
    <citation type="submission" date="2021-02" db="UniProtKB">
        <authorList>
            <consortium name="EnsemblMetazoa"/>
        </authorList>
    </citation>
    <scope>IDENTIFICATION</scope>
    <source>
        <strain evidence="12">USDA</strain>
    </source>
</reference>
<evidence type="ECO:0000256" key="9">
    <source>
        <dbReference type="ARBA" id="ARBA00046435"/>
    </source>
</evidence>
<keyword evidence="7" id="KW-0206">Cytoskeleton</keyword>
<evidence type="ECO:0000313" key="13">
    <source>
        <dbReference type="Proteomes" id="UP000009046"/>
    </source>
</evidence>
<keyword evidence="8" id="KW-0966">Cell projection</keyword>
<dbReference type="EnsemblMetazoa" id="PHUM432550-RA">
    <property type="protein sequence ID" value="PHUM432550-PA"/>
    <property type="gene ID" value="PHUM432550"/>
</dbReference>
<comment type="similarity">
    <text evidence="2">Belongs to the RIB43A family.</text>
</comment>
<evidence type="ECO:0000256" key="8">
    <source>
        <dbReference type="ARBA" id="ARBA00023273"/>
    </source>
</evidence>
<dbReference type="InterPro" id="IPR008805">
    <property type="entry name" value="RIB43A"/>
</dbReference>
<keyword evidence="13" id="KW-1185">Reference proteome</keyword>
<feature type="coiled-coil region" evidence="10">
    <location>
        <begin position="216"/>
        <end position="243"/>
    </location>
</feature>
<gene>
    <name evidence="12" type="primary">8230267</name>
    <name evidence="11" type="ORF">Phum_PHUM432550</name>
</gene>
<keyword evidence="5 10" id="KW-0175">Coiled coil</keyword>
<evidence type="ECO:0000256" key="5">
    <source>
        <dbReference type="ARBA" id="ARBA00023054"/>
    </source>
</evidence>
<keyword evidence="3" id="KW-0963">Cytoplasm</keyword>
<evidence type="ECO:0000256" key="2">
    <source>
        <dbReference type="ARBA" id="ARBA00006875"/>
    </source>
</evidence>
<dbReference type="CTD" id="8230267"/>
<dbReference type="EMBL" id="AAZO01005274">
    <property type="status" value="NOT_ANNOTATED_CDS"/>
    <property type="molecule type" value="Genomic_DNA"/>
</dbReference>
<evidence type="ECO:0000256" key="7">
    <source>
        <dbReference type="ARBA" id="ARBA00023212"/>
    </source>
</evidence>
<dbReference type="PANTHER" id="PTHR14517">
    <property type="entry name" value="RIB43A-RELATED"/>
    <property type="match status" value="1"/>
</dbReference>
<dbReference type="FunCoup" id="E0VTG9">
    <property type="interactions" value="1"/>
</dbReference>
<dbReference type="KEGG" id="phu:Phum_PHUM432550"/>
<evidence type="ECO:0000256" key="3">
    <source>
        <dbReference type="ARBA" id="ARBA00022490"/>
    </source>
</evidence>
<evidence type="ECO:0000256" key="1">
    <source>
        <dbReference type="ARBA" id="ARBA00004611"/>
    </source>
</evidence>
<dbReference type="EMBL" id="DS235765">
    <property type="protein sequence ID" value="EEB16675.1"/>
    <property type="molecule type" value="Genomic_DNA"/>
</dbReference>
<name>E0VTG9_PEDHC</name>
<dbReference type="RefSeq" id="XP_002429413.1">
    <property type="nucleotide sequence ID" value="XM_002429368.1"/>
</dbReference>
<protein>
    <submittedName>
        <fullName evidence="11 12">Myosin heavy chain, clone, putative</fullName>
    </submittedName>
</protein>
<dbReference type="GeneID" id="8230267"/>
<feature type="coiled-coil region" evidence="10">
    <location>
        <begin position="41"/>
        <end position="107"/>
    </location>
</feature>
<dbReference type="HOGENOM" id="CLU_061822_0_1_1"/>
<evidence type="ECO:0000313" key="11">
    <source>
        <dbReference type="EMBL" id="EEB16675.1"/>
    </source>
</evidence>
<dbReference type="OMA" id="NLCRAIN"/>
<evidence type="ECO:0000256" key="10">
    <source>
        <dbReference type="SAM" id="Coils"/>
    </source>
</evidence>
<evidence type="ECO:0000256" key="6">
    <source>
        <dbReference type="ARBA" id="ARBA00023069"/>
    </source>
</evidence>
<dbReference type="PANTHER" id="PTHR14517:SF6">
    <property type="entry name" value="RE41410P"/>
    <property type="match status" value="1"/>
</dbReference>
<dbReference type="InParanoid" id="E0VTG9"/>
<dbReference type="OrthoDB" id="429119at2759"/>
<evidence type="ECO:0000256" key="4">
    <source>
        <dbReference type="ARBA" id="ARBA00022846"/>
    </source>
</evidence>
<comment type="subunit">
    <text evidence="9">Microtubule inner protein component of sperm flagellar doublet microtubules.</text>
</comment>
<sequence>MLPSLKVDEKEACRLQRKKENLEKIKARLLNPRLKENGADVETWKRQQEEKKRLKEEEQRKELEYQRQKLKEDLICVITDKKIQDEKKEILKKVQEFRQNYQSFESRREYDLNDPHYKKKALPIRISDDDPRCTISSVQKFEGEDLRRIERLRIQGEQTRAWLEQQIAEKRQDEQEKEKAEQVYMEALVARDKRSVQLAKLEEECIRKLQQSTAEYNKILANEKEIRERNRRLKDDLDKEAEKVNWINSDLLTENPEVAASSLGPHRMIGYLYKGGGPGKAKEIAKFLEMQKEEKKRRQSEEAIINKEWDALAKKMDRQILNKDKELMKQQRMLNAEMFEINKKLAFEKQEREEYMKKICTNIPTEEYYNKFNSSLY</sequence>
<keyword evidence="6" id="KW-0969">Cilium</keyword>
<reference evidence="11" key="2">
    <citation type="submission" date="2007-04" db="EMBL/GenBank/DDBJ databases">
        <title>The genome of the human body louse.</title>
        <authorList>
            <consortium name="The Human Body Louse Genome Consortium"/>
            <person name="Kirkness E."/>
            <person name="Walenz B."/>
            <person name="Hass B."/>
            <person name="Bruggner R."/>
            <person name="Strausberg R."/>
        </authorList>
    </citation>
    <scope>NUCLEOTIDE SEQUENCE</scope>
    <source>
        <strain evidence="11">USDA</strain>
    </source>
</reference>
<dbReference type="VEuPathDB" id="VectorBase:PHUM432550"/>
<dbReference type="AlphaFoldDB" id="E0VTG9"/>
<accession>E0VTG9</accession>